<evidence type="ECO:0000256" key="2">
    <source>
        <dbReference type="ARBA" id="ARBA00007931"/>
    </source>
</evidence>
<dbReference type="CDD" id="cd06164">
    <property type="entry name" value="S2P-M50_SpoIVFB_CBS"/>
    <property type="match status" value="1"/>
</dbReference>
<evidence type="ECO:0000256" key="3">
    <source>
        <dbReference type="ARBA" id="ARBA00022475"/>
    </source>
</evidence>
<keyword evidence="4 14" id="KW-0645">Protease</keyword>
<feature type="region of interest" description="Disordered" evidence="15">
    <location>
        <begin position="374"/>
        <end position="420"/>
    </location>
</feature>
<feature type="domain" description="Peptidase M50" evidence="16">
    <location>
        <begin position="57"/>
        <end position="127"/>
    </location>
</feature>
<evidence type="ECO:0000256" key="11">
    <source>
        <dbReference type="ARBA" id="ARBA00023049"/>
    </source>
</evidence>
<dbReference type="GO" id="GO:0008233">
    <property type="term" value="F:peptidase activity"/>
    <property type="evidence" value="ECO:0007669"/>
    <property type="project" value="UniProtKB-KW"/>
</dbReference>
<evidence type="ECO:0000256" key="13">
    <source>
        <dbReference type="ARBA" id="ARBA00023136"/>
    </source>
</evidence>
<keyword evidence="5 14" id="KW-0812">Transmembrane</keyword>
<comment type="subcellular location">
    <subcellularLocation>
        <location evidence="1 14">Cell membrane</location>
        <topology evidence="1 14">Multi-pass membrane protein</topology>
    </subcellularLocation>
</comment>
<dbReference type="Proteomes" id="UP001596074">
    <property type="component" value="Unassembled WGS sequence"/>
</dbReference>
<keyword evidence="6 14" id="KW-0479">Metal-binding</keyword>
<dbReference type="Gene3D" id="3.10.580.10">
    <property type="entry name" value="CBS-domain"/>
    <property type="match status" value="1"/>
</dbReference>
<evidence type="ECO:0000256" key="14">
    <source>
        <dbReference type="PIRNR" id="PIRNR006404"/>
    </source>
</evidence>
<dbReference type="PANTHER" id="PTHR39188:SF3">
    <property type="entry name" value="STAGE IV SPORULATION PROTEIN FB"/>
    <property type="match status" value="1"/>
</dbReference>
<name>A0ABW1A1D8_9ACTN</name>
<feature type="transmembrane region" description="Helical" evidence="14">
    <location>
        <begin position="12"/>
        <end position="32"/>
    </location>
</feature>
<evidence type="ECO:0000256" key="8">
    <source>
        <dbReference type="ARBA" id="ARBA00022801"/>
    </source>
</evidence>
<evidence type="ECO:0000256" key="9">
    <source>
        <dbReference type="ARBA" id="ARBA00022833"/>
    </source>
</evidence>
<accession>A0ABW1A1D8</accession>
<keyword evidence="8 14" id="KW-0378">Hydrolase</keyword>
<feature type="transmembrane region" description="Helical" evidence="14">
    <location>
        <begin position="106"/>
        <end position="131"/>
    </location>
</feature>
<keyword evidence="12" id="KW-0129">CBS domain</keyword>
<protein>
    <recommendedName>
        <fullName evidence="14">Zinc metalloprotease</fullName>
    </recommendedName>
</protein>
<dbReference type="EMBL" id="JBHSON010000030">
    <property type="protein sequence ID" value="MFC5748281.1"/>
    <property type="molecule type" value="Genomic_DNA"/>
</dbReference>
<evidence type="ECO:0000313" key="17">
    <source>
        <dbReference type="EMBL" id="MFC5748281.1"/>
    </source>
</evidence>
<feature type="transmembrane region" description="Helical" evidence="14">
    <location>
        <begin position="192"/>
        <end position="211"/>
    </location>
</feature>
<dbReference type="InterPro" id="IPR008915">
    <property type="entry name" value="Peptidase_M50"/>
</dbReference>
<organism evidence="17 18">
    <name type="scientific">Actinomadura rugatobispora</name>
    <dbReference type="NCBI Taxonomy" id="1994"/>
    <lineage>
        <taxon>Bacteria</taxon>
        <taxon>Bacillati</taxon>
        <taxon>Actinomycetota</taxon>
        <taxon>Actinomycetes</taxon>
        <taxon>Streptosporangiales</taxon>
        <taxon>Thermomonosporaceae</taxon>
        <taxon>Actinomadura</taxon>
    </lineage>
</organism>
<dbReference type="PANTHER" id="PTHR39188">
    <property type="entry name" value="MEMBRANE-ASSOCIATED ZINC METALLOPROTEASE M50B"/>
    <property type="match status" value="1"/>
</dbReference>
<feature type="transmembrane region" description="Helical" evidence="14">
    <location>
        <begin position="138"/>
        <end position="157"/>
    </location>
</feature>
<dbReference type="SUPFAM" id="SSF54631">
    <property type="entry name" value="CBS-domain pair"/>
    <property type="match status" value="1"/>
</dbReference>
<dbReference type="InterPro" id="IPR046342">
    <property type="entry name" value="CBS_dom_sf"/>
</dbReference>
<dbReference type="GO" id="GO:0006508">
    <property type="term" value="P:proteolysis"/>
    <property type="evidence" value="ECO:0007669"/>
    <property type="project" value="UniProtKB-KW"/>
</dbReference>
<keyword evidence="13 14" id="KW-0472">Membrane</keyword>
<comment type="cofactor">
    <cofactor evidence="14">
        <name>Zn(2+)</name>
        <dbReference type="ChEBI" id="CHEBI:29105"/>
    </cofactor>
    <text evidence="14">Binds 1 zinc ion per subunit.</text>
</comment>
<dbReference type="PIRSF" id="PIRSF006404">
    <property type="entry name" value="UCP006404_Pept_M50_CBS"/>
    <property type="match status" value="1"/>
</dbReference>
<evidence type="ECO:0000256" key="1">
    <source>
        <dbReference type="ARBA" id="ARBA00004651"/>
    </source>
</evidence>
<feature type="compositionally biased region" description="Basic residues" evidence="15">
    <location>
        <begin position="408"/>
        <end position="420"/>
    </location>
</feature>
<evidence type="ECO:0000256" key="7">
    <source>
        <dbReference type="ARBA" id="ARBA00022737"/>
    </source>
</evidence>
<evidence type="ECO:0000256" key="15">
    <source>
        <dbReference type="SAM" id="MobiDB-lite"/>
    </source>
</evidence>
<keyword evidence="11 14" id="KW-0482">Metalloprotease</keyword>
<reference evidence="18" key="1">
    <citation type="journal article" date="2019" name="Int. J. Syst. Evol. Microbiol.">
        <title>The Global Catalogue of Microorganisms (GCM) 10K type strain sequencing project: providing services to taxonomists for standard genome sequencing and annotation.</title>
        <authorList>
            <consortium name="The Broad Institute Genomics Platform"/>
            <consortium name="The Broad Institute Genome Sequencing Center for Infectious Disease"/>
            <person name="Wu L."/>
            <person name="Ma J."/>
        </authorList>
    </citation>
    <scope>NUCLEOTIDE SEQUENCE [LARGE SCALE GENOMIC DNA]</scope>
    <source>
        <strain evidence="18">KCTC 42087</strain>
    </source>
</reference>
<dbReference type="InterPro" id="IPR016483">
    <property type="entry name" value="UCP006404_Pept_M50_CBS"/>
</dbReference>
<sequence>MKQSLRLGRIAGIPFGLHWSVLAILALVALTLADSVLPTARPGLPTAAYVGTAVPVAVLFFTCLGLHELAHSLVARRSGVRVKAITLWMLGGVSELEDEASTPRTALAIALAGPAASLALGLLAGAGALAARTLEAPALISFGLAWLAFMNVVLAAFNMLPGAPLDGGRVLAAVLWRAFGDRARADRVADRAGAFLGQALAIAGIYELLVLRSGGGLWLILIGWFLHSTARIGAAARRSRAALRGLRVRDVMTPDPLVAPGWTTVTEFAERLPPSTKQAVFPVVDLAGSVTGVVPLDLLARRPGARPAAVRLDTIAIRPRPEHLMPPGAPATELLDRRPLPGGLLAVVVEDDHPIGIVTVNDIDLMVRRAALPSAPPAHGTADGTQFSDGPYGADSARTSPEEENRRNRAWHRRAGPPTS</sequence>
<dbReference type="RefSeq" id="WP_378283933.1">
    <property type="nucleotide sequence ID" value="NZ_JBHSON010000030.1"/>
</dbReference>
<evidence type="ECO:0000256" key="5">
    <source>
        <dbReference type="ARBA" id="ARBA00022692"/>
    </source>
</evidence>
<proteinExistence type="inferred from homology"/>
<evidence type="ECO:0000313" key="18">
    <source>
        <dbReference type="Proteomes" id="UP001596074"/>
    </source>
</evidence>
<evidence type="ECO:0000256" key="12">
    <source>
        <dbReference type="ARBA" id="ARBA00023122"/>
    </source>
</evidence>
<keyword evidence="3 14" id="KW-1003">Cell membrane</keyword>
<keyword evidence="9 14" id="KW-0862">Zinc</keyword>
<keyword evidence="7" id="KW-0677">Repeat</keyword>
<keyword evidence="10 14" id="KW-1133">Transmembrane helix</keyword>
<feature type="domain" description="Peptidase M50" evidence="16">
    <location>
        <begin position="142"/>
        <end position="195"/>
    </location>
</feature>
<comment type="caution">
    <text evidence="17">The sequence shown here is derived from an EMBL/GenBank/DDBJ whole genome shotgun (WGS) entry which is preliminary data.</text>
</comment>
<evidence type="ECO:0000256" key="6">
    <source>
        <dbReference type="ARBA" id="ARBA00022723"/>
    </source>
</evidence>
<feature type="transmembrane region" description="Helical" evidence="14">
    <location>
        <begin position="217"/>
        <end position="234"/>
    </location>
</feature>
<evidence type="ECO:0000259" key="16">
    <source>
        <dbReference type="Pfam" id="PF02163"/>
    </source>
</evidence>
<gene>
    <name evidence="17" type="ORF">ACFPZN_21855</name>
</gene>
<comment type="similarity">
    <text evidence="2 14">Belongs to the peptidase M50B family.</text>
</comment>
<keyword evidence="18" id="KW-1185">Reference proteome</keyword>
<evidence type="ECO:0000256" key="4">
    <source>
        <dbReference type="ARBA" id="ARBA00022670"/>
    </source>
</evidence>
<dbReference type="Pfam" id="PF02163">
    <property type="entry name" value="Peptidase_M50"/>
    <property type="match status" value="2"/>
</dbReference>
<feature type="transmembrane region" description="Helical" evidence="14">
    <location>
        <begin position="44"/>
        <end position="66"/>
    </location>
</feature>
<evidence type="ECO:0000256" key="10">
    <source>
        <dbReference type="ARBA" id="ARBA00022989"/>
    </source>
</evidence>